<dbReference type="EMBL" id="KV417584">
    <property type="protein sequence ID" value="KZP17242.1"/>
    <property type="molecule type" value="Genomic_DNA"/>
</dbReference>
<feature type="compositionally biased region" description="Basic and acidic residues" evidence="1">
    <location>
        <begin position="138"/>
        <end position="160"/>
    </location>
</feature>
<accession>A0A166FWP3</accession>
<feature type="region of interest" description="Disordered" evidence="1">
    <location>
        <begin position="96"/>
        <end position="212"/>
    </location>
</feature>
<feature type="compositionally biased region" description="Polar residues" evidence="1">
    <location>
        <begin position="479"/>
        <end position="492"/>
    </location>
</feature>
<feature type="compositionally biased region" description="Polar residues" evidence="1">
    <location>
        <begin position="405"/>
        <end position="416"/>
    </location>
</feature>
<feature type="region of interest" description="Disordered" evidence="1">
    <location>
        <begin position="274"/>
        <end position="434"/>
    </location>
</feature>
<feature type="compositionally biased region" description="Basic and acidic residues" evidence="1">
    <location>
        <begin position="417"/>
        <end position="434"/>
    </location>
</feature>
<name>A0A166FWP3_9AGAM</name>
<feature type="region of interest" description="Disordered" evidence="1">
    <location>
        <begin position="477"/>
        <end position="508"/>
    </location>
</feature>
<feature type="compositionally biased region" description="Basic and acidic residues" evidence="1">
    <location>
        <begin position="189"/>
        <end position="202"/>
    </location>
</feature>
<feature type="region of interest" description="Disordered" evidence="1">
    <location>
        <begin position="1"/>
        <end position="70"/>
    </location>
</feature>
<protein>
    <submittedName>
        <fullName evidence="2">Uncharacterized protein</fullName>
    </submittedName>
</protein>
<evidence type="ECO:0000256" key="1">
    <source>
        <dbReference type="SAM" id="MobiDB-lite"/>
    </source>
</evidence>
<dbReference type="Proteomes" id="UP000076532">
    <property type="component" value="Unassembled WGS sequence"/>
</dbReference>
<sequence>MSYYQHYDDYEDPYSYETRDYGDGGGTRASEFTAEEPQLEPYSYDAEPYGDIYDYPEVDEPPSEPYGYSAEPYGHVAELYGHSYVTELDDVHDHLDRDTLDTYPQQDSRDHPTLDTDDLYPAAPEPGELANDGPVNHAHPDFERSRELDHPRWSLQHRDDLGDDPSDYAESTHHHSPSPPPFGGFHNLTPDHQHHTVPHEYADPPYEAEYAPYGDDVVDFSQVHPCYWPPEYRPTEPAYGDRVGHEREEGTVEGEHGDGEAWRAEPTRYGVEHDIGDVGDDNVHAIPTPGYDADRTRWADTPAPNGPQPPSCRHAHPIPRTHSAPRNYEHPLHQCGPYRSAPPARHTTTPATSSAPSHPPAHHNHGRPRHNRAHQPSAPARYRLPVAHSTSTSATSSAESAPPSYRSTGVQTPSSARTRDAPPHMRPHHPEPLDLAHLSPAALLAPLAALHLTESSDATLPAAATAALEQIVALARSLTAPQSEPRPTSSSNAERRISARDRRNRKGP</sequence>
<reference evidence="2 3" key="1">
    <citation type="journal article" date="2016" name="Mol. Biol. Evol.">
        <title>Comparative Genomics of Early-Diverging Mushroom-Forming Fungi Provides Insights into the Origins of Lignocellulose Decay Capabilities.</title>
        <authorList>
            <person name="Nagy L.G."/>
            <person name="Riley R."/>
            <person name="Tritt A."/>
            <person name="Adam C."/>
            <person name="Daum C."/>
            <person name="Floudas D."/>
            <person name="Sun H."/>
            <person name="Yadav J.S."/>
            <person name="Pangilinan J."/>
            <person name="Larsson K.H."/>
            <person name="Matsuura K."/>
            <person name="Barry K."/>
            <person name="Labutti K."/>
            <person name="Kuo R."/>
            <person name="Ohm R.A."/>
            <person name="Bhattacharya S.S."/>
            <person name="Shirouzu T."/>
            <person name="Yoshinaga Y."/>
            <person name="Martin F.M."/>
            <person name="Grigoriev I.V."/>
            <person name="Hibbett D.S."/>
        </authorList>
    </citation>
    <scope>NUCLEOTIDE SEQUENCE [LARGE SCALE GENOMIC DNA]</scope>
    <source>
        <strain evidence="2 3">CBS 109695</strain>
    </source>
</reference>
<proteinExistence type="predicted"/>
<dbReference type="AlphaFoldDB" id="A0A166FWP3"/>
<feature type="compositionally biased region" description="Low complexity" evidence="1">
    <location>
        <begin position="339"/>
        <end position="356"/>
    </location>
</feature>
<organism evidence="2 3">
    <name type="scientific">Athelia psychrophila</name>
    <dbReference type="NCBI Taxonomy" id="1759441"/>
    <lineage>
        <taxon>Eukaryota</taxon>
        <taxon>Fungi</taxon>
        <taxon>Dikarya</taxon>
        <taxon>Basidiomycota</taxon>
        <taxon>Agaricomycotina</taxon>
        <taxon>Agaricomycetes</taxon>
        <taxon>Agaricomycetidae</taxon>
        <taxon>Atheliales</taxon>
        <taxon>Atheliaceae</taxon>
        <taxon>Athelia</taxon>
    </lineage>
</organism>
<keyword evidence="3" id="KW-1185">Reference proteome</keyword>
<gene>
    <name evidence="2" type="ORF">FIBSPDRAFT_865112</name>
</gene>
<evidence type="ECO:0000313" key="2">
    <source>
        <dbReference type="EMBL" id="KZP17242.1"/>
    </source>
</evidence>
<evidence type="ECO:0000313" key="3">
    <source>
        <dbReference type="Proteomes" id="UP000076532"/>
    </source>
</evidence>
<feature type="compositionally biased region" description="Low complexity" evidence="1">
    <location>
        <begin position="389"/>
        <end position="404"/>
    </location>
</feature>
<feature type="compositionally biased region" description="Basic residues" evidence="1">
    <location>
        <begin position="360"/>
        <end position="373"/>
    </location>
</feature>